<name>A0AAV2DWJ5_9ROSI</name>
<dbReference type="EMBL" id="OZ034816">
    <property type="protein sequence ID" value="CAL1378046.1"/>
    <property type="molecule type" value="Genomic_DNA"/>
</dbReference>
<dbReference type="AlphaFoldDB" id="A0AAV2DWJ5"/>
<sequence length="72" mass="8255">MRDFCKIEPGSGGHISFWYDNWTSNSILAVDYPRVVAVAIEPAARITDIASFTDTESLQDHLDTKTRRWILR</sequence>
<evidence type="ECO:0000313" key="2">
    <source>
        <dbReference type="Proteomes" id="UP001497516"/>
    </source>
</evidence>
<organism evidence="1 2">
    <name type="scientific">Linum trigynum</name>
    <dbReference type="NCBI Taxonomy" id="586398"/>
    <lineage>
        <taxon>Eukaryota</taxon>
        <taxon>Viridiplantae</taxon>
        <taxon>Streptophyta</taxon>
        <taxon>Embryophyta</taxon>
        <taxon>Tracheophyta</taxon>
        <taxon>Spermatophyta</taxon>
        <taxon>Magnoliopsida</taxon>
        <taxon>eudicotyledons</taxon>
        <taxon>Gunneridae</taxon>
        <taxon>Pentapetalae</taxon>
        <taxon>rosids</taxon>
        <taxon>fabids</taxon>
        <taxon>Malpighiales</taxon>
        <taxon>Linaceae</taxon>
        <taxon>Linum</taxon>
    </lineage>
</organism>
<protein>
    <submittedName>
        <fullName evidence="1">Uncharacterized protein</fullName>
    </submittedName>
</protein>
<proteinExistence type="predicted"/>
<reference evidence="1 2" key="1">
    <citation type="submission" date="2024-04" db="EMBL/GenBank/DDBJ databases">
        <authorList>
            <person name="Fracassetti M."/>
        </authorList>
    </citation>
    <scope>NUCLEOTIDE SEQUENCE [LARGE SCALE GENOMIC DNA]</scope>
</reference>
<keyword evidence="2" id="KW-1185">Reference proteome</keyword>
<dbReference type="Proteomes" id="UP001497516">
    <property type="component" value="Chromosome 3"/>
</dbReference>
<gene>
    <name evidence="1" type="ORF">LTRI10_LOCUS19652</name>
</gene>
<evidence type="ECO:0000313" key="1">
    <source>
        <dbReference type="EMBL" id="CAL1378046.1"/>
    </source>
</evidence>
<accession>A0AAV2DWJ5</accession>